<evidence type="ECO:0000256" key="1">
    <source>
        <dbReference type="ARBA" id="ARBA00022612"/>
    </source>
</evidence>
<reference evidence="5 6" key="1">
    <citation type="submission" date="2014-03" db="EMBL/GenBank/DDBJ databases">
        <title>Sequencing and Comparison of Genomes and Transcriptome Profiles of Human Ehrlichiosis Agents.</title>
        <authorList>
            <person name="Lin M."/>
            <person name="Daugherty S.C."/>
            <person name="Nagaraj S."/>
            <person name="Cheng Z."/>
            <person name="Xiong Q."/>
            <person name="Lin F.-Y."/>
            <person name="Sengamalay N."/>
            <person name="Ott S."/>
            <person name="Godinez A."/>
            <person name="Tallon L.J."/>
            <person name="Sadzewicz L."/>
            <person name="Fraser C.M."/>
            <person name="Dunning Hotopp J.C."/>
            <person name="Rikihisa Y."/>
        </authorList>
    </citation>
    <scope>NUCLEOTIDE SEQUENCE [LARGE SCALE GENOMIC DNA]</scope>
    <source>
        <strain evidence="5 6">Oregon</strain>
    </source>
</reference>
<keyword evidence="6" id="KW-1185">Reference proteome</keyword>
<proteinExistence type="predicted"/>
<dbReference type="GO" id="GO:0006508">
    <property type="term" value="P:proteolysis"/>
    <property type="evidence" value="ECO:0007669"/>
    <property type="project" value="UniProtKB-KW"/>
</dbReference>
<dbReference type="HOGENOM" id="CLU_2570301_0_0_5"/>
<dbReference type="Pfam" id="PF04586">
    <property type="entry name" value="Peptidase_S78"/>
    <property type="match status" value="1"/>
</dbReference>
<dbReference type="AlphaFoldDB" id="X5HK93"/>
<dbReference type="EMBL" id="CP007481">
    <property type="protein sequence ID" value="AHX11474.1"/>
    <property type="molecule type" value="Genomic_DNA"/>
</dbReference>
<keyword evidence="1" id="KW-1188">Viral release from host cell</keyword>
<gene>
    <name evidence="5" type="ORF">NHE_0534</name>
</gene>
<evidence type="ECO:0000256" key="2">
    <source>
        <dbReference type="ARBA" id="ARBA00022670"/>
    </source>
</evidence>
<dbReference type="KEGG" id="nhm:NHE_0534"/>
<evidence type="ECO:0000313" key="6">
    <source>
        <dbReference type="Proteomes" id="UP000023755"/>
    </source>
</evidence>
<dbReference type="STRING" id="1286528.NHE_0534"/>
<sequence>MQETERGLYLKGQIITEVKQGYEAYKLLQSGVLNGLSIGYILKDYRLDKATGTRIITAVKLIEVSLVTFPANEMNMQGSVQ</sequence>
<evidence type="ECO:0000256" key="3">
    <source>
        <dbReference type="ARBA" id="ARBA00022801"/>
    </source>
</evidence>
<name>X5HK93_9RICK</name>
<dbReference type="GO" id="GO:0008233">
    <property type="term" value="F:peptidase activity"/>
    <property type="evidence" value="ECO:0007669"/>
    <property type="project" value="UniProtKB-KW"/>
</dbReference>
<feature type="domain" description="Prohead serine protease" evidence="4">
    <location>
        <begin position="2"/>
        <end position="73"/>
    </location>
</feature>
<accession>X5HK93</accession>
<evidence type="ECO:0000259" key="4">
    <source>
        <dbReference type="Pfam" id="PF04586"/>
    </source>
</evidence>
<dbReference type="Proteomes" id="UP000023755">
    <property type="component" value="Chromosome"/>
</dbReference>
<keyword evidence="2 5" id="KW-0645">Protease</keyword>
<organism evidence="5 6">
    <name type="scientific">Neorickettsia helminthoeca str. Oregon</name>
    <dbReference type="NCBI Taxonomy" id="1286528"/>
    <lineage>
        <taxon>Bacteria</taxon>
        <taxon>Pseudomonadati</taxon>
        <taxon>Pseudomonadota</taxon>
        <taxon>Alphaproteobacteria</taxon>
        <taxon>Rickettsiales</taxon>
        <taxon>Anaplasmataceae</taxon>
        <taxon>Neorickettsia</taxon>
    </lineage>
</organism>
<evidence type="ECO:0000313" key="5">
    <source>
        <dbReference type="EMBL" id="AHX11474.1"/>
    </source>
</evidence>
<dbReference type="InterPro" id="IPR054613">
    <property type="entry name" value="Peptidase_S78_dom"/>
</dbReference>
<keyword evidence="3" id="KW-0378">Hydrolase</keyword>
<protein>
    <submittedName>
        <fullName evidence="5">Caudovirus prohead protease family protein</fullName>
    </submittedName>
</protein>